<dbReference type="SMART" id="SM00490">
    <property type="entry name" value="HELICc"/>
    <property type="match status" value="1"/>
</dbReference>
<keyword evidence="6" id="KW-1185">Reference proteome</keyword>
<dbReference type="Proteomes" id="UP000663814">
    <property type="component" value="Unassembled WGS sequence"/>
</dbReference>
<evidence type="ECO:0000256" key="1">
    <source>
        <dbReference type="ARBA" id="ARBA00022801"/>
    </source>
</evidence>
<name>A0ABS7X5N3_9GAMM</name>
<dbReference type="PANTHER" id="PTHR45629:SF7">
    <property type="entry name" value="DNA EXCISION REPAIR PROTEIN ERCC-6-RELATED"/>
    <property type="match status" value="1"/>
</dbReference>
<evidence type="ECO:0000256" key="2">
    <source>
        <dbReference type="ARBA" id="ARBA00022806"/>
    </source>
</evidence>
<evidence type="ECO:0000313" key="6">
    <source>
        <dbReference type="Proteomes" id="UP000663814"/>
    </source>
</evidence>
<feature type="domain" description="Helicase ATP-binding" evidence="3">
    <location>
        <begin position="462"/>
        <end position="667"/>
    </location>
</feature>
<reference evidence="5 6" key="1">
    <citation type="submission" date="2021-08" db="EMBL/GenBank/DDBJ databases">
        <title>Rheinheimera aquimaris sp. nov., isolated from seawater of the East Sea in Korea.</title>
        <authorList>
            <person name="Kim K.H."/>
            <person name="Wenting R."/>
            <person name="Kim K.R."/>
            <person name="Jeon C.O."/>
        </authorList>
    </citation>
    <scope>NUCLEOTIDE SEQUENCE [LARGE SCALE GENOMIC DNA]</scope>
    <source>
        <strain evidence="5 6">MA-13</strain>
    </source>
</reference>
<dbReference type="PROSITE" id="PS51192">
    <property type="entry name" value="HELICASE_ATP_BIND_1"/>
    <property type="match status" value="1"/>
</dbReference>
<feature type="domain" description="Helicase C-terminal" evidence="4">
    <location>
        <begin position="815"/>
        <end position="972"/>
    </location>
</feature>
<dbReference type="Gene3D" id="3.40.50.300">
    <property type="entry name" value="P-loop containing nucleotide triphosphate hydrolases"/>
    <property type="match status" value="1"/>
</dbReference>
<keyword evidence="2 5" id="KW-0347">Helicase</keyword>
<gene>
    <name evidence="5" type="ORF">I4W93_004520</name>
</gene>
<evidence type="ECO:0000313" key="5">
    <source>
        <dbReference type="EMBL" id="MBZ9610852.1"/>
    </source>
</evidence>
<dbReference type="CDD" id="cd18793">
    <property type="entry name" value="SF2_C_SNF"/>
    <property type="match status" value="1"/>
</dbReference>
<dbReference type="PROSITE" id="PS51194">
    <property type="entry name" value="HELICASE_CTER"/>
    <property type="match status" value="1"/>
</dbReference>
<dbReference type="EMBL" id="JAERPS020000001">
    <property type="protein sequence ID" value="MBZ9610852.1"/>
    <property type="molecule type" value="Genomic_DNA"/>
</dbReference>
<dbReference type="InterPro" id="IPR000330">
    <property type="entry name" value="SNF2_N"/>
</dbReference>
<organism evidence="5 6">
    <name type="scientific">Rheinheimera maricola</name>
    <dbReference type="NCBI Taxonomy" id="2793282"/>
    <lineage>
        <taxon>Bacteria</taxon>
        <taxon>Pseudomonadati</taxon>
        <taxon>Pseudomonadota</taxon>
        <taxon>Gammaproteobacteria</taxon>
        <taxon>Chromatiales</taxon>
        <taxon>Chromatiaceae</taxon>
        <taxon>Rheinheimera</taxon>
    </lineage>
</organism>
<keyword evidence="1" id="KW-0378">Hydrolase</keyword>
<dbReference type="InterPro" id="IPR001650">
    <property type="entry name" value="Helicase_C-like"/>
</dbReference>
<dbReference type="InterPro" id="IPR027417">
    <property type="entry name" value="P-loop_NTPase"/>
</dbReference>
<dbReference type="Pfam" id="PF00176">
    <property type="entry name" value="SNF2-rel_dom"/>
    <property type="match status" value="1"/>
</dbReference>
<dbReference type="InterPro" id="IPR014001">
    <property type="entry name" value="Helicase_ATP-bd"/>
</dbReference>
<dbReference type="InterPro" id="IPR050496">
    <property type="entry name" value="SNF2_RAD54_helicase_repair"/>
</dbReference>
<protein>
    <submittedName>
        <fullName evidence="5">DEAD/DEAH box helicase</fullName>
    </submittedName>
</protein>
<keyword evidence="2 5" id="KW-0067">ATP-binding</keyword>
<dbReference type="RefSeq" id="WP_205310569.1">
    <property type="nucleotide sequence ID" value="NZ_JAERPS020000001.1"/>
</dbReference>
<dbReference type="InterPro" id="IPR049730">
    <property type="entry name" value="SNF2/RAD54-like_C"/>
</dbReference>
<dbReference type="InterPro" id="IPR038718">
    <property type="entry name" value="SNF2-like_sf"/>
</dbReference>
<evidence type="ECO:0000259" key="4">
    <source>
        <dbReference type="PROSITE" id="PS51194"/>
    </source>
</evidence>
<dbReference type="GO" id="GO:0004386">
    <property type="term" value="F:helicase activity"/>
    <property type="evidence" value="ECO:0007669"/>
    <property type="project" value="UniProtKB-KW"/>
</dbReference>
<accession>A0ABS7X5N3</accession>
<keyword evidence="2 5" id="KW-0547">Nucleotide-binding</keyword>
<sequence>MRWRVDPVEGVDFIIDRKVLADEEGYAIKNPYFGMQLAYLKGMVEQSKAARNANGFTILSAEIVGLGDDFISLFDFPDFYSGSYTTRIEGNTGKSAFKVALELVLPDGDIVSRFSVHGPLLRLAENEMYMLQPADWRALQALKYHESLPADKRGEYENNWLIFQLQLAKRSGMKINLAHFDNIDIVQPDTVGVAVETLPNGDLMLTPAFGAGFNIDDIKSRLRQFSADDTHCILRVKNKFVLLDKKRLEAAQEILTNRRIPKAQVASFLRAPTAYLNASLIDLDTGFSLRVHGAEKFSQRYFGDVEKSGVNWFGKADDFIEPPEQLTTIIEDQQKFDEVKALFEDAKQTGAELIEVDGHVIDVSDPQKVQRTLDDIQDAIVEGRISPQPPEPGLTDDETPVAVEKAVVAIDSNDDSIEYSKDSRVTGLDLTQVSFAQDNLKRLPYPHQEEGIRWLLAHLEQISKAGEPSGALLADDMGLGKTYMTLVAVAEWYKRCSQRNVSQKPVLIVAPLSLMENWQAEVDVTFDKSPFSDMVALQAGGDLTRFRVEGAGRETLQEFEDDDRIQDAESIRYALKVGKVYGSDRLDMPRRLVLTTYQTLRDYQFSLSRVDWSIVAFDEAQNLKNPNALSTRAAKGLKADFKLLATGTPVENTLKDFWCLFDTAVPGLLGAWQTFRKDFIAPILAASPEQVNQVRIDVGRELRKKVGDYMLRRTKAEKLKGLPEKRIFNGDVKAGEGKYLPLLSAVMSGPQLDYYDTIISRVKTCKPEDKRAVILPSLRQLKVASIHHEIDAKLAIPKANNDLLKQAQLSVKLQSVVAILKEIEKRAEKVLVFAETKAVQAYVCALVTSLFKVQVETINGDTQAVATKQETQTRKSIIDRFQTAPGFGVIVMSPVAAGVGLTVVGANNVIHLERHWNPAKEAQATDRVYRIGQTRDVNVYIPMALHPSLRSFDQHLNGLLANKVDLSDAVVANPSIEATDLAGCF</sequence>
<dbReference type="Gene3D" id="3.40.50.10810">
    <property type="entry name" value="Tandem AAA-ATPase domain"/>
    <property type="match status" value="1"/>
</dbReference>
<proteinExistence type="predicted"/>
<evidence type="ECO:0000259" key="3">
    <source>
        <dbReference type="PROSITE" id="PS51192"/>
    </source>
</evidence>
<dbReference type="SMART" id="SM00487">
    <property type="entry name" value="DEXDc"/>
    <property type="match status" value="1"/>
</dbReference>
<dbReference type="Pfam" id="PF00271">
    <property type="entry name" value="Helicase_C"/>
    <property type="match status" value="1"/>
</dbReference>
<dbReference type="SUPFAM" id="SSF52540">
    <property type="entry name" value="P-loop containing nucleoside triphosphate hydrolases"/>
    <property type="match status" value="2"/>
</dbReference>
<dbReference type="PANTHER" id="PTHR45629">
    <property type="entry name" value="SNF2/RAD54 FAMILY MEMBER"/>
    <property type="match status" value="1"/>
</dbReference>
<comment type="caution">
    <text evidence="5">The sequence shown here is derived from an EMBL/GenBank/DDBJ whole genome shotgun (WGS) entry which is preliminary data.</text>
</comment>